<evidence type="ECO:0000313" key="3">
    <source>
        <dbReference type="Proteomes" id="UP000479526"/>
    </source>
</evidence>
<dbReference type="RefSeq" id="WP_161478262.1">
    <property type="nucleotide sequence ID" value="NZ_WXEW01000001.1"/>
</dbReference>
<organism evidence="2 3">
    <name type="scientific">Herbidospora solisilvae</name>
    <dbReference type="NCBI Taxonomy" id="2696284"/>
    <lineage>
        <taxon>Bacteria</taxon>
        <taxon>Bacillati</taxon>
        <taxon>Actinomycetota</taxon>
        <taxon>Actinomycetes</taxon>
        <taxon>Streptosporangiales</taxon>
        <taxon>Streptosporangiaceae</taxon>
        <taxon>Herbidospora</taxon>
    </lineage>
</organism>
<keyword evidence="3" id="KW-1185">Reference proteome</keyword>
<feature type="signal peptide" evidence="1">
    <location>
        <begin position="1"/>
        <end position="21"/>
    </location>
</feature>
<proteinExistence type="predicted"/>
<sequence>MRRVVLVLLLVVAGCASPAWDDADYGRKAGATAEAAASSVALVRLAVENEAKLTRPYLQTLLTETVTALDSVDSQFGAVQPPSRQAVEVRAEITELTSEAAEQVQVLLNEVRLREIRDPEKAVADLAELGDRLRAFAEEQPS</sequence>
<keyword evidence="1" id="KW-0732">Signal</keyword>
<gene>
    <name evidence="2" type="ORF">GT755_03760</name>
</gene>
<feature type="chain" id="PRO_5028960722" evidence="1">
    <location>
        <begin position="22"/>
        <end position="142"/>
    </location>
</feature>
<dbReference type="Proteomes" id="UP000479526">
    <property type="component" value="Unassembled WGS sequence"/>
</dbReference>
<accession>A0A7C9NEE5</accession>
<comment type="caution">
    <text evidence="2">The sequence shown here is derived from an EMBL/GenBank/DDBJ whole genome shotgun (WGS) entry which is preliminary data.</text>
</comment>
<protein>
    <submittedName>
        <fullName evidence="2">Uncharacterized protein</fullName>
    </submittedName>
</protein>
<dbReference type="EMBL" id="WXEW01000001">
    <property type="protein sequence ID" value="NAS20798.1"/>
    <property type="molecule type" value="Genomic_DNA"/>
</dbReference>
<dbReference type="AlphaFoldDB" id="A0A7C9NEE5"/>
<name>A0A7C9NEE5_9ACTN</name>
<dbReference type="PROSITE" id="PS51257">
    <property type="entry name" value="PROKAR_LIPOPROTEIN"/>
    <property type="match status" value="1"/>
</dbReference>
<evidence type="ECO:0000256" key="1">
    <source>
        <dbReference type="SAM" id="SignalP"/>
    </source>
</evidence>
<reference evidence="2 3" key="1">
    <citation type="submission" date="2020-01" db="EMBL/GenBank/DDBJ databases">
        <title>Herbidospora sp. NEAU-GS84 nov., a novel actinomycete isolated from soil.</title>
        <authorList>
            <person name="Han L."/>
        </authorList>
    </citation>
    <scope>NUCLEOTIDE SEQUENCE [LARGE SCALE GENOMIC DNA]</scope>
    <source>
        <strain evidence="2 3">NEAU-GS84</strain>
    </source>
</reference>
<evidence type="ECO:0000313" key="2">
    <source>
        <dbReference type="EMBL" id="NAS20798.1"/>
    </source>
</evidence>